<dbReference type="InterPro" id="IPR006201">
    <property type="entry name" value="Neur_channel"/>
</dbReference>
<dbReference type="InterPro" id="IPR038050">
    <property type="entry name" value="Neuro_actylchol_rec"/>
</dbReference>
<reference evidence="17" key="1">
    <citation type="submission" date="2020-05" db="EMBL/GenBank/DDBJ databases">
        <title>R-opsin-dependent light modulation of neurons with a joint photo- and mechanosensory signature.</title>
        <authorList>
            <person name="Revilla-i-Domingo R."/>
            <person name="Babu Veedin Rajan V."/>
            <person name="Orel L."/>
            <person name="Smolka M."/>
            <person name="Farlik M."/>
            <person name="von Haeseler A."/>
            <person name="Lucas R."/>
            <person name="Raible F."/>
            <person name="Tessmar-Raible K."/>
        </authorList>
    </citation>
    <scope>NUCLEOTIDE SEQUENCE</scope>
</reference>
<evidence type="ECO:0000259" key="15">
    <source>
        <dbReference type="Pfam" id="PF02931"/>
    </source>
</evidence>
<evidence type="ECO:0000256" key="10">
    <source>
        <dbReference type="ARBA" id="ARBA00023180"/>
    </source>
</evidence>
<comment type="similarity">
    <text evidence="14">Belongs to the ligand-gated ion channel (TC 1.A.9) family.</text>
</comment>
<keyword evidence="2" id="KW-1003">Cell membrane</keyword>
<dbReference type="EMBL" id="MT444176">
    <property type="protein sequence ID" value="QWX94536.1"/>
    <property type="molecule type" value="mRNA"/>
</dbReference>
<name>A0A8F2Z1L5_PLADU</name>
<evidence type="ECO:0000256" key="6">
    <source>
        <dbReference type="ARBA" id="ARBA00023065"/>
    </source>
</evidence>
<feature type="chain" id="PRO_5034338730" evidence="14">
    <location>
        <begin position="23"/>
        <end position="493"/>
    </location>
</feature>
<evidence type="ECO:0000256" key="5">
    <source>
        <dbReference type="ARBA" id="ARBA00023018"/>
    </source>
</evidence>
<dbReference type="InterPro" id="IPR018000">
    <property type="entry name" value="Neurotransmitter_ion_chnl_CS"/>
</dbReference>
<organism evidence="17">
    <name type="scientific">Platynereis dumerilii</name>
    <name type="common">Dumeril's clam worm</name>
    <dbReference type="NCBI Taxonomy" id="6359"/>
    <lineage>
        <taxon>Eukaryota</taxon>
        <taxon>Metazoa</taxon>
        <taxon>Spiralia</taxon>
        <taxon>Lophotrochozoa</taxon>
        <taxon>Annelida</taxon>
        <taxon>Polychaeta</taxon>
        <taxon>Errantia</taxon>
        <taxon>Phyllodocida</taxon>
        <taxon>Nereididae</taxon>
        <taxon>Platynereis</taxon>
    </lineage>
</organism>
<dbReference type="CDD" id="cd18997">
    <property type="entry name" value="LGIC_ECD_nAChR"/>
    <property type="match status" value="1"/>
</dbReference>
<dbReference type="FunFam" id="2.70.170.10:FF:000030">
    <property type="entry name" value="AcetylCholine Receptor"/>
    <property type="match status" value="1"/>
</dbReference>
<keyword evidence="1 14" id="KW-0813">Transport</keyword>
<feature type="transmembrane region" description="Helical" evidence="14">
    <location>
        <begin position="301"/>
        <end position="324"/>
    </location>
</feature>
<evidence type="ECO:0000259" key="16">
    <source>
        <dbReference type="Pfam" id="PF02932"/>
    </source>
</evidence>
<evidence type="ECO:0000256" key="12">
    <source>
        <dbReference type="ARBA" id="ARBA00023303"/>
    </source>
</evidence>
<evidence type="ECO:0000256" key="1">
    <source>
        <dbReference type="ARBA" id="ARBA00022448"/>
    </source>
</evidence>
<keyword evidence="6 14" id="KW-0406">Ion transport</keyword>
<evidence type="ECO:0000256" key="9">
    <source>
        <dbReference type="ARBA" id="ARBA00023170"/>
    </source>
</evidence>
<keyword evidence="5" id="KW-0770">Synapse</keyword>
<feature type="signal peptide" evidence="14">
    <location>
        <begin position="1"/>
        <end position="22"/>
    </location>
</feature>
<dbReference type="CDD" id="cd19051">
    <property type="entry name" value="LGIC_TM_cation"/>
    <property type="match status" value="1"/>
</dbReference>
<dbReference type="PANTHER" id="PTHR18945">
    <property type="entry name" value="NEUROTRANSMITTER GATED ION CHANNEL"/>
    <property type="match status" value="1"/>
</dbReference>
<evidence type="ECO:0000256" key="4">
    <source>
        <dbReference type="ARBA" id="ARBA00022989"/>
    </source>
</evidence>
<keyword evidence="11" id="KW-1071">Ligand-gated ion channel</keyword>
<sequence length="493" mass="55924">MEAATVSFYLFVVCTIFQGTEGTKEHIRLMRHLLTEYDPMVRPVEEPNSVVTVSIRVTLHQIRDLDEKNQHLTTNVWLRFFWIDEFLRWNTTEFANISRLHILSSKIWRPDIVLYNSVDEERTAAELLSDTNVELSPNGLVSWTTPAMFKSACKIQIDSYPFDVQNCSLKFGSWTYNGFEVNVTSFKPNIFTDNLMNNGEWEILSAPCVRNEIYYSCCDEPYPDVTCTVIMRRRPLFYIYNLVVPCVLLIFIGSLVFVLPPESGEKVSLAMTVLLAMTVFMLVVMENIPPTSEVVPLLEQFIGATIVLLTLSAVIAIFTVNCHYRGQGQQRPPKWLRTGVLTYLAKAVGMRKHIILETDSQRLSQHDSSSHCSGSILHALSCNGREQGTPGGQGDLSPREMDELLPKLPSQNQLSSLEAHSNSIQATDVLLRIHTKLDLLAKMVSSSRDCKGVEEKAKTEWRLVSMVLDRMFLIIFVALVFFTFVAMFSQIPS</sequence>
<dbReference type="PROSITE" id="PS00236">
    <property type="entry name" value="NEUROTR_ION_CHANNEL"/>
    <property type="match status" value="1"/>
</dbReference>
<dbReference type="SUPFAM" id="SSF63712">
    <property type="entry name" value="Nicotinic receptor ligand binding domain-like"/>
    <property type="match status" value="1"/>
</dbReference>
<dbReference type="Pfam" id="PF02931">
    <property type="entry name" value="Neur_chan_LBD"/>
    <property type="match status" value="1"/>
</dbReference>
<dbReference type="NCBIfam" id="TIGR00860">
    <property type="entry name" value="LIC"/>
    <property type="match status" value="1"/>
</dbReference>
<keyword evidence="12 14" id="KW-0407">Ion channel</keyword>
<feature type="transmembrane region" description="Helical" evidence="14">
    <location>
        <begin position="267"/>
        <end position="289"/>
    </location>
</feature>
<accession>A0A8F2Z1L5</accession>
<feature type="transmembrane region" description="Helical" evidence="14">
    <location>
        <begin position="237"/>
        <end position="260"/>
    </location>
</feature>
<proteinExistence type="evidence at transcript level"/>
<dbReference type="GO" id="GO:0045211">
    <property type="term" value="C:postsynaptic membrane"/>
    <property type="evidence" value="ECO:0007669"/>
    <property type="project" value="InterPro"/>
</dbReference>
<dbReference type="InterPro" id="IPR036719">
    <property type="entry name" value="Neuro-gated_channel_TM_sf"/>
</dbReference>
<keyword evidence="14" id="KW-0732">Signal</keyword>
<keyword evidence="10" id="KW-0325">Glycoprotein</keyword>
<keyword evidence="9 17" id="KW-0675">Receptor</keyword>
<dbReference type="AlphaFoldDB" id="A0A8F2Z1L5"/>
<evidence type="ECO:0000256" key="3">
    <source>
        <dbReference type="ARBA" id="ARBA00022692"/>
    </source>
</evidence>
<evidence type="ECO:0000256" key="14">
    <source>
        <dbReference type="RuleBase" id="RU000687"/>
    </source>
</evidence>
<dbReference type="Gene3D" id="2.70.170.10">
    <property type="entry name" value="Neurotransmitter-gated ion-channel ligand-binding domain"/>
    <property type="match status" value="1"/>
</dbReference>
<dbReference type="PRINTS" id="PR00254">
    <property type="entry name" value="NICOTINICR"/>
</dbReference>
<evidence type="ECO:0000256" key="8">
    <source>
        <dbReference type="ARBA" id="ARBA00023157"/>
    </source>
</evidence>
<dbReference type="InterPro" id="IPR002394">
    <property type="entry name" value="Nicotinic_acetylcholine_rcpt"/>
</dbReference>
<dbReference type="InterPro" id="IPR036734">
    <property type="entry name" value="Neur_chan_lig-bd_sf"/>
</dbReference>
<keyword evidence="3 14" id="KW-0812">Transmembrane</keyword>
<feature type="domain" description="Neurotransmitter-gated ion-channel transmembrane" evidence="16">
    <location>
        <begin position="242"/>
        <end position="484"/>
    </location>
</feature>
<keyword evidence="4 14" id="KW-1133">Transmembrane helix</keyword>
<dbReference type="SUPFAM" id="SSF90112">
    <property type="entry name" value="Neurotransmitter-gated ion-channel transmembrane pore"/>
    <property type="match status" value="1"/>
</dbReference>
<evidence type="ECO:0000256" key="13">
    <source>
        <dbReference type="ARBA" id="ARBA00034099"/>
    </source>
</evidence>
<keyword evidence="8" id="KW-1015">Disulfide bond</keyword>
<feature type="domain" description="Neurotransmitter-gated ion-channel ligand-binding" evidence="15">
    <location>
        <begin position="28"/>
        <end position="235"/>
    </location>
</feature>
<dbReference type="Gene3D" id="1.20.58.390">
    <property type="entry name" value="Neurotransmitter-gated ion-channel transmembrane domain"/>
    <property type="match status" value="2"/>
</dbReference>
<dbReference type="GO" id="GO:0022848">
    <property type="term" value="F:acetylcholine-gated monoatomic cation-selective channel activity"/>
    <property type="evidence" value="ECO:0007669"/>
    <property type="project" value="InterPro"/>
</dbReference>
<dbReference type="Pfam" id="PF02932">
    <property type="entry name" value="Neur_chan_memb"/>
    <property type="match status" value="1"/>
</dbReference>
<dbReference type="InterPro" id="IPR006202">
    <property type="entry name" value="Neur_chan_lig-bd"/>
</dbReference>
<dbReference type="InterPro" id="IPR006029">
    <property type="entry name" value="Neurotrans-gated_channel_TM"/>
</dbReference>
<evidence type="ECO:0000256" key="2">
    <source>
        <dbReference type="ARBA" id="ARBA00022475"/>
    </source>
</evidence>
<comment type="subcellular location">
    <subcellularLocation>
        <location evidence="13">Synaptic cell membrane</location>
        <topology evidence="13">Multi-pass membrane protein</topology>
    </subcellularLocation>
</comment>
<evidence type="ECO:0000256" key="11">
    <source>
        <dbReference type="ARBA" id="ARBA00023286"/>
    </source>
</evidence>
<evidence type="ECO:0000256" key="7">
    <source>
        <dbReference type="ARBA" id="ARBA00023136"/>
    </source>
</evidence>
<dbReference type="PRINTS" id="PR00252">
    <property type="entry name" value="NRIONCHANNEL"/>
</dbReference>
<protein>
    <submittedName>
        <fullName evidence="17">Cholinergic receptor nicotinic alpha 9 subunit</fullName>
    </submittedName>
</protein>
<dbReference type="GO" id="GO:0004888">
    <property type="term" value="F:transmembrane signaling receptor activity"/>
    <property type="evidence" value="ECO:0007669"/>
    <property type="project" value="InterPro"/>
</dbReference>
<evidence type="ECO:0000313" key="17">
    <source>
        <dbReference type="EMBL" id="QWX94536.1"/>
    </source>
</evidence>
<keyword evidence="7 14" id="KW-0472">Membrane</keyword>
<feature type="transmembrane region" description="Helical" evidence="14">
    <location>
        <begin position="471"/>
        <end position="491"/>
    </location>
</feature>
<dbReference type="FunFam" id="1.20.58.390:FF:000043">
    <property type="entry name" value="AcetylCholine Receptor"/>
    <property type="match status" value="1"/>
</dbReference>